<sequence length="222" mass="25259">MSKITEKIAKLLALAESPYEEEAKAALLQARRLMAEHKLMPEDIEPQENKKVIQECVGVTCTKLSSPWTVYLSTLIAAHYCCRPYRSSVHGSKVSEIGFIGMEDDFKLCKLAFLYAYECIASRCRQIRTQKEYPAKTLREMCNSYGWGFCRGLSAAFQKQEAEHQEWGLVMVVPQAVEDAVSKMKRSSYKISPQSSMNHQYAAMGYADGQEFDMRRRLEPSA</sequence>
<evidence type="ECO:0000259" key="1">
    <source>
        <dbReference type="Pfam" id="PF10979"/>
    </source>
</evidence>
<organism evidence="3 4">
    <name type="scientific">Dysosmobacter acutus</name>
    <dbReference type="NCBI Taxonomy" id="2841504"/>
    <lineage>
        <taxon>Bacteria</taxon>
        <taxon>Bacillati</taxon>
        <taxon>Bacillota</taxon>
        <taxon>Clostridia</taxon>
        <taxon>Eubacteriales</taxon>
        <taxon>Oscillospiraceae</taxon>
        <taxon>Dysosmobacter</taxon>
    </lineage>
</organism>
<comment type="caution">
    <text evidence="3">The sequence shown here is derived from an EMBL/GenBank/DDBJ whole genome shotgun (WGS) entry which is preliminary data.</text>
</comment>
<dbReference type="InterPro" id="IPR055592">
    <property type="entry name" value="DUF7168"/>
</dbReference>
<dbReference type="Pfam" id="PF10979">
    <property type="entry name" value="DUF2786"/>
    <property type="match status" value="1"/>
</dbReference>
<feature type="domain" description="DUF7168" evidence="2">
    <location>
        <begin position="56"/>
        <end position="185"/>
    </location>
</feature>
<dbReference type="EMBL" id="JAHLQN010000001">
    <property type="protein sequence ID" value="MBU5628184.1"/>
    <property type="molecule type" value="Genomic_DNA"/>
</dbReference>
<name>A0ABS6FD22_9FIRM</name>
<dbReference type="Proteomes" id="UP000787672">
    <property type="component" value="Unassembled WGS sequence"/>
</dbReference>
<protein>
    <submittedName>
        <fullName evidence="3">DUF2786 domain-containing protein</fullName>
    </submittedName>
</protein>
<proteinExistence type="predicted"/>
<evidence type="ECO:0000259" key="2">
    <source>
        <dbReference type="Pfam" id="PF23771"/>
    </source>
</evidence>
<feature type="domain" description="DUF2786" evidence="1">
    <location>
        <begin position="3"/>
        <end position="39"/>
    </location>
</feature>
<dbReference type="InterPro" id="IPR024498">
    <property type="entry name" value="DUF2786"/>
</dbReference>
<dbReference type="Pfam" id="PF23771">
    <property type="entry name" value="DUF7168"/>
    <property type="match status" value="1"/>
</dbReference>
<dbReference type="RefSeq" id="WP_216633460.1">
    <property type="nucleotide sequence ID" value="NZ_JAHLQN010000001.1"/>
</dbReference>
<evidence type="ECO:0000313" key="3">
    <source>
        <dbReference type="EMBL" id="MBU5628184.1"/>
    </source>
</evidence>
<reference evidence="3 4" key="1">
    <citation type="submission" date="2021-06" db="EMBL/GenBank/DDBJ databases">
        <authorList>
            <person name="Sun Q."/>
            <person name="Li D."/>
        </authorList>
    </citation>
    <scope>NUCLEOTIDE SEQUENCE [LARGE SCALE GENOMIC DNA]</scope>
    <source>
        <strain evidence="3 4">MSJ-2</strain>
    </source>
</reference>
<accession>A0ABS6FD22</accession>
<evidence type="ECO:0000313" key="4">
    <source>
        <dbReference type="Proteomes" id="UP000787672"/>
    </source>
</evidence>
<gene>
    <name evidence="3" type="ORF">KQI82_14835</name>
</gene>
<keyword evidence="4" id="KW-1185">Reference proteome</keyword>